<dbReference type="GO" id="GO:0006508">
    <property type="term" value="P:proteolysis"/>
    <property type="evidence" value="ECO:0007669"/>
    <property type="project" value="InterPro"/>
</dbReference>
<dbReference type="GO" id="GO:0016020">
    <property type="term" value="C:membrane"/>
    <property type="evidence" value="ECO:0007669"/>
    <property type="project" value="InterPro"/>
</dbReference>
<evidence type="ECO:0000313" key="5">
    <source>
        <dbReference type="Proteomes" id="UP000007718"/>
    </source>
</evidence>
<keyword evidence="4" id="KW-0614">Plasmid</keyword>
<dbReference type="HOGENOM" id="CLU_911275_0_0_0"/>
<dbReference type="Proteomes" id="UP000007718">
    <property type="component" value="Plasmid pDEIPR02"/>
</dbReference>
<dbReference type="PROSITE" id="PS51782">
    <property type="entry name" value="LYSM"/>
    <property type="match status" value="1"/>
</dbReference>
<dbReference type="InterPro" id="IPR039564">
    <property type="entry name" value="Peptidase_C39-like"/>
</dbReference>
<dbReference type="OrthoDB" id="5611441at2"/>
<dbReference type="Pfam" id="PF01476">
    <property type="entry name" value="LysM"/>
    <property type="match status" value="1"/>
</dbReference>
<dbReference type="RefSeq" id="WP_013615814.1">
    <property type="nucleotide sequence ID" value="NC_015162.1"/>
</dbReference>
<dbReference type="KEGG" id="dpt:Deipr_2335"/>
<accession>F0RQA1</accession>
<evidence type="ECO:0000313" key="4">
    <source>
        <dbReference type="EMBL" id="ADY27460.1"/>
    </source>
</evidence>
<organism evidence="4 5">
    <name type="scientific">Deinococcus proteolyticus (strain ATCC 35074 / DSM 20540 / JCM 6276 / NBRC 101906 / NCIMB 13154 / VKM Ac-1939 / CCM 2703 / MRP)</name>
    <dbReference type="NCBI Taxonomy" id="693977"/>
    <lineage>
        <taxon>Bacteria</taxon>
        <taxon>Thermotogati</taxon>
        <taxon>Deinococcota</taxon>
        <taxon>Deinococci</taxon>
        <taxon>Deinococcales</taxon>
        <taxon>Deinococcaceae</taxon>
        <taxon>Deinococcus</taxon>
    </lineage>
</organism>
<feature type="signal peptide" evidence="1">
    <location>
        <begin position="1"/>
        <end position="17"/>
    </location>
</feature>
<dbReference type="SMART" id="SM00257">
    <property type="entry name" value="LysM"/>
    <property type="match status" value="1"/>
</dbReference>
<evidence type="ECO:0000259" key="2">
    <source>
        <dbReference type="PROSITE" id="PS50990"/>
    </source>
</evidence>
<feature type="domain" description="Peptidase C39" evidence="2">
    <location>
        <begin position="123"/>
        <end position="253"/>
    </location>
</feature>
<feature type="domain" description="LysM" evidence="3">
    <location>
        <begin position="18"/>
        <end position="61"/>
    </location>
</feature>
<reference evidence="5" key="1">
    <citation type="submission" date="2011-02" db="EMBL/GenBank/DDBJ databases">
        <title>The complete sequence of plasmid2 of Deinococcus proteolyticus DSM 20540.</title>
        <authorList>
            <consortium name="US DOE Joint Genome Institute (JGI-PGF)"/>
            <person name="Lucas S."/>
            <person name="Copeland A."/>
            <person name="Lapidus A."/>
            <person name="Bruce D."/>
            <person name="Goodwin L."/>
            <person name="Pitluck S."/>
            <person name="Kyrpides N."/>
            <person name="Mavromatis K."/>
            <person name="Pagani I."/>
            <person name="Ivanova N."/>
            <person name="Ovchinnikova G."/>
            <person name="Zeytun A."/>
            <person name="Detter J.C."/>
            <person name="Han C."/>
            <person name="Land M."/>
            <person name="Hauser L."/>
            <person name="Markowitz V."/>
            <person name="Cheng J.-F."/>
            <person name="Hugenholtz P."/>
            <person name="Woyke T."/>
            <person name="Wu D."/>
            <person name="Pukall R."/>
            <person name="Steenblock K."/>
            <person name="Brambilla E."/>
            <person name="Klenk H.-P."/>
            <person name="Eisen J.A."/>
        </authorList>
    </citation>
    <scope>NUCLEOTIDE SEQUENCE [LARGE SCALE GENOMIC DNA]</scope>
    <source>
        <strain evidence="5">ATCC 35074 / DSM 20540 / JCM 6276 / NBRC 101906 / NCIMB 13154 / VKM Ac-1939 / CCM 2703 / MRP</strain>
        <plasmid evidence="5">Plasmid pDEIPR02</plasmid>
    </source>
</reference>
<dbReference type="InterPro" id="IPR005074">
    <property type="entry name" value="Peptidase_C39"/>
</dbReference>
<name>F0RQA1_DEIPM</name>
<dbReference type="Gene3D" id="3.90.70.10">
    <property type="entry name" value="Cysteine proteinases"/>
    <property type="match status" value="1"/>
</dbReference>
<gene>
    <name evidence="4" type="ordered locus">Deipr_2335</name>
</gene>
<dbReference type="GO" id="GO:0008233">
    <property type="term" value="F:peptidase activity"/>
    <property type="evidence" value="ECO:0007669"/>
    <property type="project" value="InterPro"/>
</dbReference>
<feature type="chain" id="PRO_5003259666" evidence="1">
    <location>
        <begin position="18"/>
        <end position="258"/>
    </location>
</feature>
<geneLocation type="plasmid" evidence="4 5">
    <name>pDEIPR02</name>
</geneLocation>
<keyword evidence="5" id="KW-1185">Reference proteome</keyword>
<dbReference type="CDD" id="cd00118">
    <property type="entry name" value="LysM"/>
    <property type="match status" value="1"/>
</dbReference>
<keyword evidence="1" id="KW-0732">Signal</keyword>
<protein>
    <submittedName>
        <fullName evidence="4">Peptidoglycan-binding lysin domain protein</fullName>
    </submittedName>
</protein>
<evidence type="ECO:0000259" key="3">
    <source>
        <dbReference type="PROSITE" id="PS51782"/>
    </source>
</evidence>
<sequence>MKRTLFLLALLVPSASAATYTVQRGDTLSRIAQAQGVSVEQLSTLNSLRYSNLEVGQQLVLPDGGLNSSRQTPVIPRSYTDMLMPAPQPGKLQRGLFVPNFGFRLNAASSNQTRIARTTFEWQTMNNCGPASISAILGHYGMKVPQSQYQRRLRPNGGYMTVESGVKLLKDLGFKVSHKRGGTVEDMKRAVSKGPVLVLQWHSVVGKTPHFRVVTGYDRGRDLFYLNDPLSGPLTALTSHDFNILWNTQGKQYVEISR</sequence>
<dbReference type="PROSITE" id="PS50990">
    <property type="entry name" value="PEPTIDASE_C39"/>
    <property type="match status" value="1"/>
</dbReference>
<dbReference type="SUPFAM" id="SSF54106">
    <property type="entry name" value="LysM domain"/>
    <property type="match status" value="1"/>
</dbReference>
<dbReference type="InterPro" id="IPR036779">
    <property type="entry name" value="LysM_dom_sf"/>
</dbReference>
<dbReference type="EMBL" id="CP002538">
    <property type="protein sequence ID" value="ADY27460.1"/>
    <property type="molecule type" value="Genomic_DNA"/>
</dbReference>
<dbReference type="Gene3D" id="3.10.350.10">
    <property type="entry name" value="LysM domain"/>
    <property type="match status" value="1"/>
</dbReference>
<evidence type="ECO:0000256" key="1">
    <source>
        <dbReference type="SAM" id="SignalP"/>
    </source>
</evidence>
<dbReference type="Pfam" id="PF13529">
    <property type="entry name" value="Peptidase_C39_2"/>
    <property type="match status" value="1"/>
</dbReference>
<dbReference type="GO" id="GO:0005524">
    <property type="term" value="F:ATP binding"/>
    <property type="evidence" value="ECO:0007669"/>
    <property type="project" value="InterPro"/>
</dbReference>
<reference evidence="4 5" key="2">
    <citation type="journal article" date="2012" name="Stand. Genomic Sci.">
        <title>Complete genome sequence of the orange-red pigmented, radioresistant Deinococcus proteolyticus type strain (MRP(T)).</title>
        <authorList>
            <person name="Copeland A."/>
            <person name="Zeytun A."/>
            <person name="Yassawong M."/>
            <person name="Nolan M."/>
            <person name="Lucas S."/>
            <person name="Hammon N."/>
            <person name="Deshpande S."/>
            <person name="Cheng J.F."/>
            <person name="Han C."/>
            <person name="Tapia R."/>
            <person name="Goodwin L.A."/>
            <person name="Pitluck S."/>
            <person name="Mavromatis K."/>
            <person name="Liolios K."/>
            <person name="Pagani I."/>
            <person name="Ivanova N."/>
            <person name="Mikhailova N."/>
            <person name="Pati A."/>
            <person name="Chen A."/>
            <person name="Palaniappan K."/>
            <person name="Land M."/>
            <person name="Hauser L."/>
            <person name="Jeffries C.D."/>
            <person name="Brambilla E.M."/>
            <person name="Rohde M."/>
            <person name="Sikorski J."/>
            <person name="Pukall R."/>
            <person name="Goker M."/>
            <person name="Detter J.C."/>
            <person name="Woyke T."/>
            <person name="Bristow J."/>
            <person name="Eisen J.A."/>
            <person name="Markowitz V."/>
            <person name="Hugenholtz P."/>
            <person name="Kyrpides N.C."/>
            <person name="Klenk H.P."/>
            <person name="Lapidus A."/>
        </authorList>
    </citation>
    <scope>NUCLEOTIDE SEQUENCE [LARGE SCALE GENOMIC DNA]</scope>
    <source>
        <strain evidence="5">ATCC 35074 / DSM 20540 / JCM 6276 / NBRC 101906 / NCIMB 13154 / VKM Ac-1939 / CCM 2703 / MRP</strain>
        <plasmid evidence="5">Plasmid pDEIPR02</plasmid>
    </source>
</reference>
<dbReference type="AlphaFoldDB" id="F0RQA1"/>
<dbReference type="InterPro" id="IPR018392">
    <property type="entry name" value="LysM"/>
</dbReference>
<proteinExistence type="predicted"/>